<dbReference type="Proteomes" id="UP001341840">
    <property type="component" value="Unassembled WGS sequence"/>
</dbReference>
<comment type="caution">
    <text evidence="1">The sequence shown here is derived from an EMBL/GenBank/DDBJ whole genome shotgun (WGS) entry which is preliminary data.</text>
</comment>
<sequence length="65" mass="7409">DGILLLLCKRVITGIPITHSHLLVLLDWVEECIILLLPVMGLIIIHPRLDLTLQRLPLYSQCPFL</sequence>
<name>A0ABU6RH12_9FABA</name>
<feature type="non-terminal residue" evidence="1">
    <location>
        <position position="65"/>
    </location>
</feature>
<reference evidence="1 2" key="1">
    <citation type="journal article" date="2023" name="Plants (Basel)">
        <title>Bridging the Gap: Combining Genomics and Transcriptomics Approaches to Understand Stylosanthes scabra, an Orphan Legume from the Brazilian Caatinga.</title>
        <authorList>
            <person name="Ferreira-Neto J.R.C."/>
            <person name="da Silva M.D."/>
            <person name="Binneck E."/>
            <person name="de Melo N.F."/>
            <person name="da Silva R.H."/>
            <person name="de Melo A.L.T.M."/>
            <person name="Pandolfi V."/>
            <person name="Bustamante F.O."/>
            <person name="Brasileiro-Vidal A.C."/>
            <person name="Benko-Iseppon A.M."/>
        </authorList>
    </citation>
    <scope>NUCLEOTIDE SEQUENCE [LARGE SCALE GENOMIC DNA]</scope>
    <source>
        <tissue evidence="1">Leaves</tissue>
    </source>
</reference>
<keyword evidence="2" id="KW-1185">Reference proteome</keyword>
<evidence type="ECO:0000313" key="2">
    <source>
        <dbReference type="Proteomes" id="UP001341840"/>
    </source>
</evidence>
<feature type="non-terminal residue" evidence="1">
    <location>
        <position position="1"/>
    </location>
</feature>
<protein>
    <submittedName>
        <fullName evidence="1">Uncharacterized protein</fullName>
    </submittedName>
</protein>
<organism evidence="1 2">
    <name type="scientific">Stylosanthes scabra</name>
    <dbReference type="NCBI Taxonomy" id="79078"/>
    <lineage>
        <taxon>Eukaryota</taxon>
        <taxon>Viridiplantae</taxon>
        <taxon>Streptophyta</taxon>
        <taxon>Embryophyta</taxon>
        <taxon>Tracheophyta</taxon>
        <taxon>Spermatophyta</taxon>
        <taxon>Magnoliopsida</taxon>
        <taxon>eudicotyledons</taxon>
        <taxon>Gunneridae</taxon>
        <taxon>Pentapetalae</taxon>
        <taxon>rosids</taxon>
        <taxon>fabids</taxon>
        <taxon>Fabales</taxon>
        <taxon>Fabaceae</taxon>
        <taxon>Papilionoideae</taxon>
        <taxon>50 kb inversion clade</taxon>
        <taxon>dalbergioids sensu lato</taxon>
        <taxon>Dalbergieae</taxon>
        <taxon>Pterocarpus clade</taxon>
        <taxon>Stylosanthes</taxon>
    </lineage>
</organism>
<evidence type="ECO:0000313" key="1">
    <source>
        <dbReference type="EMBL" id="MED6123139.1"/>
    </source>
</evidence>
<proteinExistence type="predicted"/>
<accession>A0ABU6RH12</accession>
<dbReference type="EMBL" id="JASCZI010030498">
    <property type="protein sequence ID" value="MED6123139.1"/>
    <property type="molecule type" value="Genomic_DNA"/>
</dbReference>
<gene>
    <name evidence="1" type="ORF">PIB30_046454</name>
</gene>